<dbReference type="PANTHER" id="PTHR28012">
    <property type="entry name" value="NUCLEAR FUSION PROTEIN KAR5"/>
    <property type="match status" value="1"/>
</dbReference>
<dbReference type="GO" id="GO:0031965">
    <property type="term" value="C:nuclear membrane"/>
    <property type="evidence" value="ECO:0007669"/>
    <property type="project" value="UniProtKB-SubCell"/>
</dbReference>
<dbReference type="GeneID" id="20348190"/>
<keyword evidence="11" id="KW-0325">Glycoprotein</keyword>
<dbReference type="VEuPathDB" id="FungiDB:GGTG_07732"/>
<evidence type="ECO:0000313" key="14">
    <source>
        <dbReference type="EnsemblFungi" id="EJT73878"/>
    </source>
</evidence>
<keyword evidence="15" id="KW-1185">Reference proteome</keyword>
<reference evidence="13" key="3">
    <citation type="submission" date="2010-09" db="EMBL/GenBank/DDBJ databases">
        <title>Annotation of Gaeumannomyces graminis var. tritici R3-111a-1.</title>
        <authorList>
            <consortium name="The Broad Institute Genome Sequencing Platform"/>
            <person name="Ma L.-J."/>
            <person name="Dead R."/>
            <person name="Young S.K."/>
            <person name="Zeng Q."/>
            <person name="Gargeya S."/>
            <person name="Fitzgerald M."/>
            <person name="Haas B."/>
            <person name="Abouelleil A."/>
            <person name="Alvarado L."/>
            <person name="Arachchi H.M."/>
            <person name="Berlin A."/>
            <person name="Brown A."/>
            <person name="Chapman S.B."/>
            <person name="Chen Z."/>
            <person name="Dunbar C."/>
            <person name="Freedman E."/>
            <person name="Gearin G."/>
            <person name="Gellesch M."/>
            <person name="Goldberg J."/>
            <person name="Griggs A."/>
            <person name="Gujja S."/>
            <person name="Heiman D."/>
            <person name="Howarth C."/>
            <person name="Larson L."/>
            <person name="Lui A."/>
            <person name="MacDonald P.J.P."/>
            <person name="Mehta T."/>
            <person name="Montmayeur A."/>
            <person name="Murphy C."/>
            <person name="Neiman D."/>
            <person name="Pearson M."/>
            <person name="Priest M."/>
            <person name="Roberts A."/>
            <person name="Saif S."/>
            <person name="Shea T."/>
            <person name="Shenoy N."/>
            <person name="Sisk P."/>
            <person name="Stolte C."/>
            <person name="Sykes S."/>
            <person name="Yandava C."/>
            <person name="Wortman J."/>
            <person name="Nusbaum C."/>
            <person name="Birren B."/>
        </authorList>
    </citation>
    <scope>NUCLEOTIDE SEQUENCE</scope>
    <source>
        <strain evidence="13">R3-111a-1</strain>
    </source>
</reference>
<accession>J3P2I6</accession>
<dbReference type="GO" id="GO:0048288">
    <property type="term" value="P:nuclear membrane fusion involved in karyogamy"/>
    <property type="evidence" value="ECO:0007669"/>
    <property type="project" value="InterPro"/>
</dbReference>
<evidence type="ECO:0000313" key="15">
    <source>
        <dbReference type="Proteomes" id="UP000006039"/>
    </source>
</evidence>
<dbReference type="EMBL" id="GL385398">
    <property type="protein sequence ID" value="EJT73878.1"/>
    <property type="molecule type" value="Genomic_DNA"/>
</dbReference>
<evidence type="ECO:0000256" key="12">
    <source>
        <dbReference type="ARBA" id="ARBA00023242"/>
    </source>
</evidence>
<evidence type="ECO:0008006" key="16">
    <source>
        <dbReference type="Google" id="ProtNLM"/>
    </source>
</evidence>
<evidence type="ECO:0000256" key="9">
    <source>
        <dbReference type="ARBA" id="ARBA00022989"/>
    </source>
</evidence>
<dbReference type="eggNOG" id="ENOG502QQCT">
    <property type="taxonomic scope" value="Eukaryota"/>
</dbReference>
<keyword evidence="10" id="KW-0472">Membrane</keyword>
<reference evidence="13" key="2">
    <citation type="submission" date="2010-07" db="EMBL/GenBank/DDBJ databases">
        <authorList>
            <consortium name="The Broad Institute Genome Sequencing Platform"/>
            <consortium name="Broad Institute Genome Sequencing Center for Infectious Disease"/>
            <person name="Ma L.-J."/>
            <person name="Dead R."/>
            <person name="Young S."/>
            <person name="Zeng Q."/>
            <person name="Koehrsen M."/>
            <person name="Alvarado L."/>
            <person name="Berlin A."/>
            <person name="Chapman S.B."/>
            <person name="Chen Z."/>
            <person name="Freedman E."/>
            <person name="Gellesch M."/>
            <person name="Goldberg J."/>
            <person name="Griggs A."/>
            <person name="Gujja S."/>
            <person name="Heilman E.R."/>
            <person name="Heiman D."/>
            <person name="Hepburn T."/>
            <person name="Howarth C."/>
            <person name="Jen D."/>
            <person name="Larson L."/>
            <person name="Mehta T."/>
            <person name="Neiman D."/>
            <person name="Pearson M."/>
            <person name="Roberts A."/>
            <person name="Saif S."/>
            <person name="Shea T."/>
            <person name="Shenoy N."/>
            <person name="Sisk P."/>
            <person name="Stolte C."/>
            <person name="Sykes S."/>
            <person name="Walk T."/>
            <person name="White J."/>
            <person name="Yandava C."/>
            <person name="Haas B."/>
            <person name="Nusbaum C."/>
            <person name="Birren B."/>
        </authorList>
    </citation>
    <scope>NUCLEOTIDE SEQUENCE</scope>
    <source>
        <strain evidence="13">R3-111a-1</strain>
    </source>
</reference>
<keyword evidence="9" id="KW-1133">Transmembrane helix</keyword>
<dbReference type="OrthoDB" id="5311848at2759"/>
<evidence type="ECO:0000256" key="3">
    <source>
        <dbReference type="ARBA" id="ARBA00004586"/>
    </source>
</evidence>
<keyword evidence="6" id="KW-0812">Transmembrane</keyword>
<keyword evidence="5" id="KW-0415">Karyogamy</keyword>
<dbReference type="PANTHER" id="PTHR28012:SF1">
    <property type="entry name" value="NUCLEAR FUSION PROTEIN KAR5"/>
    <property type="match status" value="1"/>
</dbReference>
<keyword evidence="7" id="KW-0732">Signal</keyword>
<dbReference type="HOGENOM" id="CLU_039421_0_0_1"/>
<evidence type="ECO:0000256" key="1">
    <source>
        <dbReference type="ARBA" id="ARBA00003389"/>
    </source>
</evidence>
<dbReference type="InterPro" id="IPR007292">
    <property type="entry name" value="Nuclear_fusion_Kar5"/>
</dbReference>
<sequence>MLWGHGAHGPTLAVLEPGPIFSLDLKFLSAFHPEDFSPTSSPRAASCHFLADRGLASFILPGATTTRLHALLFTPTSSLILESNAGAMHCFGVAKAARFLLLLGLWAHCASGLGWGRRQRSPAHEPAQQVTSGLWVAPSVGFPSSESTEKRLRLPDVYVAALRELQELESEPLCHRIAARLLVTNCQLVDGKDEATVLTDSGRQVRDFIEAYAASLALCDLERGGFQISPACSPFREPVLSRISIHEDAGLHVSSSQIQTCISSLRSPDSAWGTYISYRHKALQFCEAARVDQEKARNILVFQKLVKVTEQLVRGVEIDLQARMDDLDLRTNQASQALDQLNPKLDSLRDGLRDMQMNQEGLKRSLQASSALVRGGLEDATSLQQLLKIIVDAALDQNSRFAAAHEQSISRVARVDSATEKAAKQMDLLVSVMTTTAASSISLHRQLEISRLQATQLAERQDFVETGLIRLANLTEDLASKYENHTNSIQSVHNLTQSLVGTLTDANTMASNAKNALFSWSSNWLPYALYPIFFVLAGSYGLSPSIFRNLWLAALSEGVAVTVASWDAWVNYFLSFVGA</sequence>
<evidence type="ECO:0000256" key="4">
    <source>
        <dbReference type="ARBA" id="ARBA00010473"/>
    </source>
</evidence>
<evidence type="ECO:0000256" key="11">
    <source>
        <dbReference type="ARBA" id="ARBA00023180"/>
    </source>
</evidence>
<comment type="subcellular location">
    <subcellularLocation>
        <location evidence="3">Endoplasmic reticulum membrane</location>
    </subcellularLocation>
    <subcellularLocation>
        <location evidence="2">Nucleus membrane</location>
    </subcellularLocation>
</comment>
<evidence type="ECO:0000313" key="13">
    <source>
        <dbReference type="EMBL" id="EJT73878.1"/>
    </source>
</evidence>
<organism evidence="13">
    <name type="scientific">Gaeumannomyces tritici (strain R3-111a-1)</name>
    <name type="common">Wheat and barley take-all root rot fungus</name>
    <name type="synonym">Gaeumannomyces graminis var. tritici</name>
    <dbReference type="NCBI Taxonomy" id="644352"/>
    <lineage>
        <taxon>Eukaryota</taxon>
        <taxon>Fungi</taxon>
        <taxon>Dikarya</taxon>
        <taxon>Ascomycota</taxon>
        <taxon>Pezizomycotina</taxon>
        <taxon>Sordariomycetes</taxon>
        <taxon>Sordariomycetidae</taxon>
        <taxon>Magnaporthales</taxon>
        <taxon>Magnaporthaceae</taxon>
        <taxon>Gaeumannomyces</taxon>
    </lineage>
</organism>
<reference evidence="14" key="4">
    <citation type="journal article" date="2015" name="G3 (Bethesda)">
        <title>Genome sequences of three phytopathogenic species of the Magnaporthaceae family of fungi.</title>
        <authorList>
            <person name="Okagaki L.H."/>
            <person name="Nunes C.C."/>
            <person name="Sailsbery J."/>
            <person name="Clay B."/>
            <person name="Brown D."/>
            <person name="John T."/>
            <person name="Oh Y."/>
            <person name="Young N."/>
            <person name="Fitzgerald M."/>
            <person name="Haas B.J."/>
            <person name="Zeng Q."/>
            <person name="Young S."/>
            <person name="Adiconis X."/>
            <person name="Fan L."/>
            <person name="Levin J.Z."/>
            <person name="Mitchell T.K."/>
            <person name="Okubara P.A."/>
            <person name="Farman M.L."/>
            <person name="Kohn L.M."/>
            <person name="Birren B."/>
            <person name="Ma L.-J."/>
            <person name="Dean R.A."/>
        </authorList>
    </citation>
    <scope>NUCLEOTIDE SEQUENCE</scope>
    <source>
        <strain evidence="14">R3-111a-1</strain>
    </source>
</reference>
<dbReference type="GO" id="GO:0000742">
    <property type="term" value="P:karyogamy involved in conjugation with cellular fusion"/>
    <property type="evidence" value="ECO:0007669"/>
    <property type="project" value="InterPro"/>
</dbReference>
<dbReference type="AlphaFoldDB" id="J3P2I6"/>
<dbReference type="Proteomes" id="UP000006039">
    <property type="component" value="Unassembled WGS sequence"/>
</dbReference>
<evidence type="ECO:0000256" key="5">
    <source>
        <dbReference type="ARBA" id="ARBA00022459"/>
    </source>
</evidence>
<dbReference type="EnsemblFungi" id="EJT73878">
    <property type="protein sequence ID" value="EJT73878"/>
    <property type="gene ID" value="GGTG_07732"/>
</dbReference>
<protein>
    <recommendedName>
        <fullName evidence="16">Nuclear membrane fusion protein Kar5</fullName>
    </recommendedName>
</protein>
<evidence type="ECO:0000256" key="6">
    <source>
        <dbReference type="ARBA" id="ARBA00022692"/>
    </source>
</evidence>
<comment type="function">
    <text evidence="1">Required for nuclear membrane fusion during karyogamy.</text>
</comment>
<reference evidence="14" key="5">
    <citation type="submission" date="2018-04" db="UniProtKB">
        <authorList>
            <consortium name="EnsemblFungi"/>
        </authorList>
    </citation>
    <scope>IDENTIFICATION</scope>
    <source>
        <strain evidence="14">R3-111a-1</strain>
    </source>
</reference>
<dbReference type="RefSeq" id="XP_009223822.1">
    <property type="nucleotide sequence ID" value="XM_009225558.1"/>
</dbReference>
<proteinExistence type="inferred from homology"/>
<evidence type="ECO:0000256" key="8">
    <source>
        <dbReference type="ARBA" id="ARBA00022824"/>
    </source>
</evidence>
<evidence type="ECO:0000256" key="2">
    <source>
        <dbReference type="ARBA" id="ARBA00004126"/>
    </source>
</evidence>
<gene>
    <name evidence="14" type="primary">20348190</name>
    <name evidence="13" type="ORF">GGTG_07732</name>
</gene>
<dbReference type="GO" id="GO:0005789">
    <property type="term" value="C:endoplasmic reticulum membrane"/>
    <property type="evidence" value="ECO:0007669"/>
    <property type="project" value="UniProtKB-SubCell"/>
</dbReference>
<evidence type="ECO:0000256" key="7">
    <source>
        <dbReference type="ARBA" id="ARBA00022729"/>
    </source>
</evidence>
<keyword evidence="8" id="KW-0256">Endoplasmic reticulum</keyword>
<name>J3P2I6_GAET3</name>
<reference evidence="15" key="1">
    <citation type="submission" date="2010-07" db="EMBL/GenBank/DDBJ databases">
        <title>The genome sequence of Gaeumannomyces graminis var. tritici strain R3-111a-1.</title>
        <authorList>
            <consortium name="The Broad Institute Genome Sequencing Platform"/>
            <person name="Ma L.-J."/>
            <person name="Dead R."/>
            <person name="Young S."/>
            <person name="Zeng Q."/>
            <person name="Koehrsen M."/>
            <person name="Alvarado L."/>
            <person name="Berlin A."/>
            <person name="Chapman S.B."/>
            <person name="Chen Z."/>
            <person name="Freedman E."/>
            <person name="Gellesch M."/>
            <person name="Goldberg J."/>
            <person name="Griggs A."/>
            <person name="Gujja S."/>
            <person name="Heilman E.R."/>
            <person name="Heiman D."/>
            <person name="Hepburn T."/>
            <person name="Howarth C."/>
            <person name="Jen D."/>
            <person name="Larson L."/>
            <person name="Mehta T."/>
            <person name="Neiman D."/>
            <person name="Pearson M."/>
            <person name="Roberts A."/>
            <person name="Saif S."/>
            <person name="Shea T."/>
            <person name="Shenoy N."/>
            <person name="Sisk P."/>
            <person name="Stolte C."/>
            <person name="Sykes S."/>
            <person name="Walk T."/>
            <person name="White J."/>
            <person name="Yandava C."/>
            <person name="Haas B."/>
            <person name="Nusbaum C."/>
            <person name="Birren B."/>
        </authorList>
    </citation>
    <scope>NUCLEOTIDE SEQUENCE [LARGE SCALE GENOMIC DNA]</scope>
    <source>
        <strain evidence="15">R3-111a-1</strain>
    </source>
</reference>
<evidence type="ECO:0000256" key="10">
    <source>
        <dbReference type="ARBA" id="ARBA00023136"/>
    </source>
</evidence>
<comment type="similarity">
    <text evidence="4">Belongs to the KAR5 family.</text>
</comment>
<keyword evidence="12" id="KW-0539">Nucleus</keyword>